<reference evidence="2" key="1">
    <citation type="submission" date="2022-11" db="UniProtKB">
        <authorList>
            <consortium name="WormBaseParasite"/>
        </authorList>
    </citation>
    <scope>IDENTIFICATION</scope>
</reference>
<evidence type="ECO:0000313" key="2">
    <source>
        <dbReference type="WBParaSite" id="PS1159_v2.g1984.t1"/>
    </source>
</evidence>
<proteinExistence type="predicted"/>
<name>A0AC35FQL2_9BILA</name>
<protein>
    <submittedName>
        <fullName evidence="2">Uncharacterized protein</fullName>
    </submittedName>
</protein>
<sequence>MEATIGLTLSYLAGNEESSKKVQVNVPSGLSVNNELSSCNTTVYFNETSVPSQVLHLDFPHVNSDQFHAGKTEFALYGVKVSANYTSQDKLFVGHKDSNYTYDQSFIHDSDTPSDIAADIFANKHYSYFCSSSVEYPINTDEGHGLKAWITLKKIRVQAYAPNGNTKYGDREICPQDQTSGDLIPVIVGGVLSGLVVITLIIYLVYRARQPPSVLYLTNPHSHFEDIGIKQNHGSIEDEEDEESINNVGAAESQRRIARHLQVQEHSNLGFEE</sequence>
<accession>A0AC35FQL2</accession>
<dbReference type="Proteomes" id="UP000887580">
    <property type="component" value="Unplaced"/>
</dbReference>
<organism evidence="1 2">
    <name type="scientific">Panagrolaimus sp. PS1159</name>
    <dbReference type="NCBI Taxonomy" id="55785"/>
    <lineage>
        <taxon>Eukaryota</taxon>
        <taxon>Metazoa</taxon>
        <taxon>Ecdysozoa</taxon>
        <taxon>Nematoda</taxon>
        <taxon>Chromadorea</taxon>
        <taxon>Rhabditida</taxon>
        <taxon>Tylenchina</taxon>
        <taxon>Panagrolaimomorpha</taxon>
        <taxon>Panagrolaimoidea</taxon>
        <taxon>Panagrolaimidae</taxon>
        <taxon>Panagrolaimus</taxon>
    </lineage>
</organism>
<dbReference type="WBParaSite" id="PS1159_v2.g1984.t1">
    <property type="protein sequence ID" value="PS1159_v2.g1984.t1"/>
    <property type="gene ID" value="PS1159_v2.g1984"/>
</dbReference>
<evidence type="ECO:0000313" key="1">
    <source>
        <dbReference type="Proteomes" id="UP000887580"/>
    </source>
</evidence>